<evidence type="ECO:0000313" key="2">
    <source>
        <dbReference type="Proteomes" id="UP000221165"/>
    </source>
</evidence>
<gene>
    <name evidence="1" type="ORF">CSUI_008422</name>
</gene>
<sequence>MKSDVTEMEGFTLIAVEVFSNLVLVDHLSILRGFSLQSTEFCRIFKEKNTVAVLPPRVTGRIEKNRRCCRDLQRIQLLFTRNFFKVCYCKAAKGILNCVSRPVFKTCNSCVFLFSFLQVASAYGSFCRRMVATSQVA</sequence>
<keyword evidence="2" id="KW-1185">Reference proteome</keyword>
<organism evidence="1 2">
    <name type="scientific">Cystoisospora suis</name>
    <dbReference type="NCBI Taxonomy" id="483139"/>
    <lineage>
        <taxon>Eukaryota</taxon>
        <taxon>Sar</taxon>
        <taxon>Alveolata</taxon>
        <taxon>Apicomplexa</taxon>
        <taxon>Conoidasida</taxon>
        <taxon>Coccidia</taxon>
        <taxon>Eucoccidiorida</taxon>
        <taxon>Eimeriorina</taxon>
        <taxon>Sarcocystidae</taxon>
        <taxon>Cystoisospora</taxon>
    </lineage>
</organism>
<dbReference type="RefSeq" id="XP_067919472.1">
    <property type="nucleotide sequence ID" value="XM_068068555.1"/>
</dbReference>
<dbReference type="AlphaFoldDB" id="A0A2C6KJM5"/>
<comment type="caution">
    <text evidence="1">The sequence shown here is derived from an EMBL/GenBank/DDBJ whole genome shotgun (WGS) entry which is preliminary data.</text>
</comment>
<protein>
    <submittedName>
        <fullName evidence="1">Uncharacterized protein</fullName>
    </submittedName>
</protein>
<dbReference type="EMBL" id="MIGC01004710">
    <property type="protein sequence ID" value="PHJ17757.1"/>
    <property type="molecule type" value="Genomic_DNA"/>
</dbReference>
<dbReference type="GeneID" id="94431766"/>
<proteinExistence type="predicted"/>
<accession>A0A2C6KJM5</accession>
<reference evidence="1 2" key="1">
    <citation type="journal article" date="2017" name="Int. J. Parasitol.">
        <title>The genome of the protozoan parasite Cystoisospora suis and a reverse vaccinology approach to identify vaccine candidates.</title>
        <authorList>
            <person name="Palmieri N."/>
            <person name="Shrestha A."/>
            <person name="Ruttkowski B."/>
            <person name="Beck T."/>
            <person name="Vogl C."/>
            <person name="Tomley F."/>
            <person name="Blake D.P."/>
            <person name="Joachim A."/>
        </authorList>
    </citation>
    <scope>NUCLEOTIDE SEQUENCE [LARGE SCALE GENOMIC DNA]</scope>
    <source>
        <strain evidence="1 2">Wien I</strain>
    </source>
</reference>
<dbReference type="VEuPathDB" id="ToxoDB:CSUI_008422"/>
<dbReference type="Proteomes" id="UP000221165">
    <property type="component" value="Unassembled WGS sequence"/>
</dbReference>
<evidence type="ECO:0000313" key="1">
    <source>
        <dbReference type="EMBL" id="PHJ17757.1"/>
    </source>
</evidence>
<name>A0A2C6KJM5_9APIC</name>